<dbReference type="SUPFAM" id="SSF52540">
    <property type="entry name" value="P-loop containing nucleoside triphosphate hydrolases"/>
    <property type="match status" value="1"/>
</dbReference>
<dbReference type="OrthoDB" id="9779872at2"/>
<keyword evidence="6" id="KW-1185">Reference proteome</keyword>
<keyword evidence="2" id="KW-0547">Nucleotide-binding</keyword>
<dbReference type="InterPro" id="IPR051120">
    <property type="entry name" value="ABC_AA/LPS_Transport"/>
</dbReference>
<dbReference type="STRING" id="706587.Desti_5368"/>
<dbReference type="PANTHER" id="PTHR45772:SF3">
    <property type="entry name" value="ABC TRANSPORTER ATP-BINDING PROTEIN"/>
    <property type="match status" value="1"/>
</dbReference>
<dbReference type="EMBL" id="CP003360">
    <property type="protein sequence ID" value="AFM27956.1"/>
    <property type="molecule type" value="Genomic_DNA"/>
</dbReference>
<gene>
    <name evidence="5" type="ordered locus">Desti_5368</name>
</gene>
<name>I4CEG5_DESTA</name>
<dbReference type="CDD" id="cd03219">
    <property type="entry name" value="ABC_Mj1267_LivG_branched"/>
    <property type="match status" value="1"/>
</dbReference>
<dbReference type="GO" id="GO:0016887">
    <property type="term" value="F:ATP hydrolysis activity"/>
    <property type="evidence" value="ECO:0007669"/>
    <property type="project" value="InterPro"/>
</dbReference>
<dbReference type="GO" id="GO:0005886">
    <property type="term" value="C:plasma membrane"/>
    <property type="evidence" value="ECO:0007669"/>
    <property type="project" value="TreeGrafter"/>
</dbReference>
<dbReference type="GO" id="GO:0005524">
    <property type="term" value="F:ATP binding"/>
    <property type="evidence" value="ECO:0007669"/>
    <property type="project" value="UniProtKB-KW"/>
</dbReference>
<evidence type="ECO:0000313" key="5">
    <source>
        <dbReference type="EMBL" id="AFM27956.1"/>
    </source>
</evidence>
<dbReference type="InterPro" id="IPR003593">
    <property type="entry name" value="AAA+_ATPase"/>
</dbReference>
<dbReference type="PANTHER" id="PTHR45772">
    <property type="entry name" value="CONSERVED COMPONENT OF ABC TRANSPORTER FOR NATURAL AMINO ACIDS-RELATED"/>
    <property type="match status" value="1"/>
</dbReference>
<dbReference type="InterPro" id="IPR027417">
    <property type="entry name" value="P-loop_NTPase"/>
</dbReference>
<evidence type="ECO:0000256" key="3">
    <source>
        <dbReference type="ARBA" id="ARBA00022840"/>
    </source>
</evidence>
<dbReference type="eggNOG" id="COG0411">
    <property type="taxonomic scope" value="Bacteria"/>
</dbReference>
<keyword evidence="1" id="KW-0813">Transport</keyword>
<dbReference type="InterPro" id="IPR003439">
    <property type="entry name" value="ABC_transporter-like_ATP-bd"/>
</dbReference>
<dbReference type="RefSeq" id="WP_014813055.1">
    <property type="nucleotide sequence ID" value="NC_018025.1"/>
</dbReference>
<dbReference type="AlphaFoldDB" id="I4CEG5"/>
<proteinExistence type="predicted"/>
<evidence type="ECO:0000256" key="2">
    <source>
        <dbReference type="ARBA" id="ARBA00022741"/>
    </source>
</evidence>
<dbReference type="Pfam" id="PF00005">
    <property type="entry name" value="ABC_tran"/>
    <property type="match status" value="1"/>
</dbReference>
<evidence type="ECO:0000256" key="1">
    <source>
        <dbReference type="ARBA" id="ARBA00022448"/>
    </source>
</evidence>
<dbReference type="HOGENOM" id="CLU_000604_1_2_7"/>
<dbReference type="Gene3D" id="3.40.50.300">
    <property type="entry name" value="P-loop containing nucleotide triphosphate hydrolases"/>
    <property type="match status" value="1"/>
</dbReference>
<dbReference type="KEGG" id="dti:Desti_5368"/>
<organism evidence="5 6">
    <name type="scientific">Desulfomonile tiedjei (strain ATCC 49306 / DSM 6799 / DCB-1)</name>
    <dbReference type="NCBI Taxonomy" id="706587"/>
    <lineage>
        <taxon>Bacteria</taxon>
        <taxon>Pseudomonadati</taxon>
        <taxon>Thermodesulfobacteriota</taxon>
        <taxon>Desulfomonilia</taxon>
        <taxon>Desulfomonilales</taxon>
        <taxon>Desulfomonilaceae</taxon>
        <taxon>Desulfomonile</taxon>
    </lineage>
</organism>
<evidence type="ECO:0000313" key="6">
    <source>
        <dbReference type="Proteomes" id="UP000006055"/>
    </source>
</evidence>
<dbReference type="SMART" id="SM00382">
    <property type="entry name" value="AAA"/>
    <property type="match status" value="1"/>
</dbReference>
<keyword evidence="3 5" id="KW-0067">ATP-binding</keyword>
<dbReference type="PATRIC" id="fig|706587.4.peg.6043"/>
<reference evidence="6" key="1">
    <citation type="submission" date="2012-06" db="EMBL/GenBank/DDBJ databases">
        <title>Complete sequence of chromosome of Desulfomonile tiedjei DSM 6799.</title>
        <authorList>
            <person name="Lucas S."/>
            <person name="Copeland A."/>
            <person name="Lapidus A."/>
            <person name="Glavina del Rio T."/>
            <person name="Dalin E."/>
            <person name="Tice H."/>
            <person name="Bruce D."/>
            <person name="Goodwin L."/>
            <person name="Pitluck S."/>
            <person name="Peters L."/>
            <person name="Ovchinnikova G."/>
            <person name="Zeytun A."/>
            <person name="Lu M."/>
            <person name="Kyrpides N."/>
            <person name="Mavromatis K."/>
            <person name="Ivanova N."/>
            <person name="Brettin T."/>
            <person name="Detter J.C."/>
            <person name="Han C."/>
            <person name="Larimer F."/>
            <person name="Land M."/>
            <person name="Hauser L."/>
            <person name="Markowitz V."/>
            <person name="Cheng J.-F."/>
            <person name="Hugenholtz P."/>
            <person name="Woyke T."/>
            <person name="Wu D."/>
            <person name="Spring S."/>
            <person name="Schroeder M."/>
            <person name="Brambilla E."/>
            <person name="Klenk H.-P."/>
            <person name="Eisen J.A."/>
        </authorList>
    </citation>
    <scope>NUCLEOTIDE SEQUENCE [LARGE SCALE GENOMIC DNA]</scope>
    <source>
        <strain evidence="6">ATCC 49306 / DSM 6799 / DCB-1</strain>
    </source>
</reference>
<dbReference type="Proteomes" id="UP000006055">
    <property type="component" value="Chromosome"/>
</dbReference>
<sequence>MAQPILSTAGVIKSFDGLVAVNDITYEVFPGQTSGIMGPNGAGKSTFFNLLTGYYRPQKGRVIYQGRDITHMHSHERVILGIARTFQLVSVFDSMTVLENMMLARVRYGRDYSSKLRFFFKNVHHRELEEECLQALDVLGIAEKAKIKTSDMSYGEKRELEIALALSLQPQVLLLDEPFAGLSLVDIAHISKVINRIKGQFAIVIIEHKISKLMDLVDTLCVINEGRLICQGDPQQVICDPEVSACYWGKEEMKCY</sequence>
<dbReference type="PROSITE" id="PS50893">
    <property type="entry name" value="ABC_TRANSPORTER_2"/>
    <property type="match status" value="1"/>
</dbReference>
<protein>
    <submittedName>
        <fullName evidence="5">Amino acid/amide ABC transporter ATP-binding protein 1, HAAT family</fullName>
    </submittedName>
</protein>
<accession>I4CEG5</accession>
<evidence type="ECO:0000259" key="4">
    <source>
        <dbReference type="PROSITE" id="PS50893"/>
    </source>
</evidence>
<feature type="domain" description="ABC transporter" evidence="4">
    <location>
        <begin position="6"/>
        <end position="250"/>
    </location>
</feature>